<dbReference type="SUPFAM" id="SSF52402">
    <property type="entry name" value="Adenine nucleotide alpha hydrolases-like"/>
    <property type="match status" value="1"/>
</dbReference>
<dbReference type="FunFam" id="3.40.50.620:FF:000145">
    <property type="entry name" value="ATP-binding domain containing protein"/>
    <property type="match status" value="1"/>
</dbReference>
<dbReference type="CDD" id="cd01994">
    <property type="entry name" value="AANH_PF0828-like"/>
    <property type="match status" value="1"/>
</dbReference>
<evidence type="ECO:0000256" key="5">
    <source>
        <dbReference type="ARBA" id="ARBA00022741"/>
    </source>
</evidence>
<keyword evidence="6" id="KW-0067">ATP-binding</keyword>
<evidence type="ECO:0000256" key="4">
    <source>
        <dbReference type="ARBA" id="ARBA00022598"/>
    </source>
</evidence>
<dbReference type="GO" id="GO:0005524">
    <property type="term" value="F:ATP binding"/>
    <property type="evidence" value="ECO:0007669"/>
    <property type="project" value="UniProtKB-KW"/>
</dbReference>
<evidence type="ECO:0000256" key="9">
    <source>
        <dbReference type="ARBA" id="ARBA00048108"/>
    </source>
</evidence>
<gene>
    <name evidence="11" type="ORF">MERGE_001930</name>
</gene>
<dbReference type="PANTHER" id="PTHR12196:SF2">
    <property type="entry name" value="DIPHTHINE--AMMONIA LIGASE"/>
    <property type="match status" value="1"/>
</dbReference>
<name>A0A899FZC8_9ASCO</name>
<dbReference type="EC" id="6.3.1.14" evidence="2"/>
<sequence length="626" mass="72180">MANGHEIVALANLYTSEEREIDSYMYQTVGQDVIQLFEKAMNVPLYREVIIGKSIDQSLTYHETLNDETEDLYRLLKRIQKLHPDVKAVSIGAILSNYQRTRVENVCKRLNLISLAYLWNRDQKDLLEEMISQNLHAIIIKVSTFGLDKSHLGKSLIEIKEHLFKINKLYDINLCGEGGEYETLVLDCPIFQKKIKILKSEIVDHFPGVSYLKFNAKIEEKSFVDTNWKKRFVLPNQLGKKYEQLKKYLDEFQDEEYDKTPIIPTISIKNKSDEIFMNSSKLKNLIAIGGIDLHLESTDLPAYTLEEEFHFCMNKLKSYLKSYILDLCDIVFFELILKKMDYIPLIDTLYSQYFNFPKPPPRICINCSNLKFGRLQISVLADPSHNKRSVVYVQSQNYWIPANTGFYSHAFIHEDIVFIAGQIGIIPSTLSLPYPKLFSSEVAFSLQNLERIFESLEIFNISCIAFISNKSHVSATNKAWKYSSLCNDNCLIVLVNDLSYGALIEWHLIGKKKQKIVKNNFWSILHSTLKNFENCKSLKTMFEVLLKPFKEKGSNNKILSSTIYYNSKVFEEIESLETVSKAIFNIIYIILGYSIEAHCISTNGIWVNGETAIPILIAMKIIYSVS</sequence>
<dbReference type="Gene3D" id="3.90.1490.10">
    <property type="entry name" value="putative n-type atp pyrophosphatase, domain 2"/>
    <property type="match status" value="1"/>
</dbReference>
<dbReference type="NCBIfam" id="TIGR00290">
    <property type="entry name" value="MJ0570_dom"/>
    <property type="match status" value="1"/>
</dbReference>
<keyword evidence="4" id="KW-0436">Ligase</keyword>
<dbReference type="AlphaFoldDB" id="A0A899FZC8"/>
<evidence type="ECO:0000259" key="10">
    <source>
        <dbReference type="Pfam" id="PF01902"/>
    </source>
</evidence>
<dbReference type="InterPro" id="IPR014729">
    <property type="entry name" value="Rossmann-like_a/b/a_fold"/>
</dbReference>
<protein>
    <recommendedName>
        <fullName evidence="3">Diphthine--ammonia ligase</fullName>
        <ecNumber evidence="2">6.3.1.14</ecNumber>
    </recommendedName>
    <alternativeName>
        <fullName evidence="7">Diphthamide synthase</fullName>
    </alternativeName>
    <alternativeName>
        <fullName evidence="8">Diphthamide synthetase</fullName>
    </alternativeName>
</protein>
<comment type="catalytic activity">
    <reaction evidence="9">
        <text>diphthine-[translation elongation factor 2] + NH4(+) + ATP = diphthamide-[translation elongation factor 2] + AMP + diphosphate + H(+)</text>
        <dbReference type="Rhea" id="RHEA:19753"/>
        <dbReference type="Rhea" id="RHEA-COMP:10172"/>
        <dbReference type="Rhea" id="RHEA-COMP:10174"/>
        <dbReference type="ChEBI" id="CHEBI:15378"/>
        <dbReference type="ChEBI" id="CHEBI:16692"/>
        <dbReference type="ChEBI" id="CHEBI:28938"/>
        <dbReference type="ChEBI" id="CHEBI:30616"/>
        <dbReference type="ChEBI" id="CHEBI:33019"/>
        <dbReference type="ChEBI" id="CHEBI:82696"/>
        <dbReference type="ChEBI" id="CHEBI:456215"/>
        <dbReference type="EC" id="6.3.1.14"/>
    </reaction>
</comment>
<organism evidence="11 12">
    <name type="scientific">Pneumocystis wakefieldiae</name>
    <dbReference type="NCBI Taxonomy" id="38082"/>
    <lineage>
        <taxon>Eukaryota</taxon>
        <taxon>Fungi</taxon>
        <taxon>Dikarya</taxon>
        <taxon>Ascomycota</taxon>
        <taxon>Taphrinomycotina</taxon>
        <taxon>Pneumocystomycetes</taxon>
        <taxon>Pneumocystaceae</taxon>
        <taxon>Pneumocystis</taxon>
    </lineage>
</organism>
<dbReference type="InterPro" id="IPR030662">
    <property type="entry name" value="DPH6/MJ0570"/>
</dbReference>
<accession>A0A899FZC8</accession>
<comment type="pathway">
    <text evidence="1">Protein modification; peptidyl-diphthamide biosynthesis.</text>
</comment>
<dbReference type="Pfam" id="PF01902">
    <property type="entry name" value="Diphthami_syn_2"/>
    <property type="match status" value="1"/>
</dbReference>
<evidence type="ECO:0000256" key="2">
    <source>
        <dbReference type="ARBA" id="ARBA00012089"/>
    </source>
</evidence>
<feature type="domain" description="Diphthamide synthase" evidence="10">
    <location>
        <begin position="18"/>
        <end position="205"/>
    </location>
</feature>
<evidence type="ECO:0000256" key="8">
    <source>
        <dbReference type="ARBA" id="ARBA00031552"/>
    </source>
</evidence>
<evidence type="ECO:0000256" key="7">
    <source>
        <dbReference type="ARBA" id="ARBA00029814"/>
    </source>
</evidence>
<dbReference type="Gene3D" id="3.40.50.620">
    <property type="entry name" value="HUPs"/>
    <property type="match status" value="1"/>
</dbReference>
<keyword evidence="12" id="KW-1185">Reference proteome</keyword>
<dbReference type="Proteomes" id="UP000663699">
    <property type="component" value="Chromosome 3"/>
</dbReference>
<evidence type="ECO:0000256" key="6">
    <source>
        <dbReference type="ARBA" id="ARBA00022840"/>
    </source>
</evidence>
<evidence type="ECO:0000256" key="1">
    <source>
        <dbReference type="ARBA" id="ARBA00005156"/>
    </source>
</evidence>
<keyword evidence="5" id="KW-0547">Nucleotide-binding</keyword>
<dbReference type="PANTHER" id="PTHR12196">
    <property type="entry name" value="DOMAIN OF UNKNOWN FUNCTION 71 DUF71 -CONTAINING PROTEIN"/>
    <property type="match status" value="1"/>
</dbReference>
<dbReference type="InterPro" id="IPR002761">
    <property type="entry name" value="Diphthami_syn_dom"/>
</dbReference>
<dbReference type="Gene3D" id="3.30.1330.40">
    <property type="entry name" value="RutC-like"/>
    <property type="match status" value="2"/>
</dbReference>
<evidence type="ECO:0000313" key="11">
    <source>
        <dbReference type="EMBL" id="QSL64629.1"/>
    </source>
</evidence>
<evidence type="ECO:0000313" key="12">
    <source>
        <dbReference type="Proteomes" id="UP000663699"/>
    </source>
</evidence>
<dbReference type="OrthoDB" id="686384at2759"/>
<dbReference type="InterPro" id="IPR035959">
    <property type="entry name" value="RutC-like_sf"/>
</dbReference>
<reference evidence="11" key="1">
    <citation type="submission" date="2020-06" db="EMBL/GenBank/DDBJ databases">
        <title>Genomes of multiple members of Pneumocystis genus reveal paths to human pathogen Pneumocystis jirovecii.</title>
        <authorList>
            <person name="Cisse O.H."/>
            <person name="Ma L."/>
            <person name="Dekker J."/>
            <person name="Khil P."/>
            <person name="Jo J."/>
            <person name="Brenchley J."/>
            <person name="Blair R."/>
            <person name="Pahar B."/>
            <person name="Chabe M."/>
            <person name="Van Rompay K.A."/>
            <person name="Keesler R."/>
            <person name="Sukura A."/>
            <person name="Hirsch V."/>
            <person name="Kutty G."/>
            <person name="Liu Y."/>
            <person name="Peng L."/>
            <person name="Chen J."/>
            <person name="Song J."/>
            <person name="Weissenbacher-Lang C."/>
            <person name="Xu J."/>
            <person name="Upham N.S."/>
            <person name="Stajich J.E."/>
            <person name="Cuomo C.A."/>
            <person name="Cushion M.T."/>
            <person name="Kovacs J.A."/>
        </authorList>
    </citation>
    <scope>NUCLEOTIDE SEQUENCE</scope>
    <source>
        <strain evidence="11">2A</strain>
    </source>
</reference>
<dbReference type="SUPFAM" id="SSF55298">
    <property type="entry name" value="YjgF-like"/>
    <property type="match status" value="2"/>
</dbReference>
<proteinExistence type="predicted"/>
<dbReference type="GO" id="GO:0017183">
    <property type="term" value="P:protein histidyl modification to diphthamide"/>
    <property type="evidence" value="ECO:0007669"/>
    <property type="project" value="TreeGrafter"/>
</dbReference>
<dbReference type="GO" id="GO:0017178">
    <property type="term" value="F:diphthine-ammonia ligase activity"/>
    <property type="evidence" value="ECO:0007669"/>
    <property type="project" value="UniProtKB-EC"/>
</dbReference>
<evidence type="ECO:0000256" key="3">
    <source>
        <dbReference type="ARBA" id="ARBA00018426"/>
    </source>
</evidence>
<dbReference type="FunFam" id="3.90.1490.10:FF:000001">
    <property type="entry name" value="Diphthine--ammonia ligase"/>
    <property type="match status" value="1"/>
</dbReference>
<dbReference type="EMBL" id="CP054534">
    <property type="protein sequence ID" value="QSL64629.1"/>
    <property type="molecule type" value="Genomic_DNA"/>
</dbReference>